<accession>A0ABW2N9G0</accession>
<dbReference type="RefSeq" id="WP_255889068.1">
    <property type="nucleotide sequence ID" value="NZ_JAFMZM010000001.1"/>
</dbReference>
<dbReference type="InterPro" id="IPR037359">
    <property type="entry name" value="NST/OST"/>
</dbReference>
<name>A0ABW2N9G0_9ACTN</name>
<evidence type="ECO:0000256" key="2">
    <source>
        <dbReference type="ARBA" id="ARBA00023180"/>
    </source>
</evidence>
<feature type="domain" description="Sulfotransferase" evidence="3">
    <location>
        <begin position="4"/>
        <end position="163"/>
    </location>
</feature>
<dbReference type="PANTHER" id="PTHR10605">
    <property type="entry name" value="HEPARAN SULFATE SULFOTRANSFERASE"/>
    <property type="match status" value="1"/>
</dbReference>
<dbReference type="PANTHER" id="PTHR10605:SF56">
    <property type="entry name" value="BIFUNCTIONAL HEPARAN SULFATE N-DEACETYLASE_N-SULFOTRANSFERASE"/>
    <property type="match status" value="1"/>
</dbReference>
<comment type="caution">
    <text evidence="4">The sequence shown here is derived from an EMBL/GenBank/DDBJ whole genome shotgun (WGS) entry which is preliminary data.</text>
</comment>
<keyword evidence="1" id="KW-0808">Transferase</keyword>
<dbReference type="InterPro" id="IPR000863">
    <property type="entry name" value="Sulfotransferase_dom"/>
</dbReference>
<reference evidence="5" key="1">
    <citation type="journal article" date="2019" name="Int. J. Syst. Evol. Microbiol.">
        <title>The Global Catalogue of Microorganisms (GCM) 10K type strain sequencing project: providing services to taxonomists for standard genome sequencing and annotation.</title>
        <authorList>
            <consortium name="The Broad Institute Genomics Platform"/>
            <consortium name="The Broad Institute Genome Sequencing Center for Infectious Disease"/>
            <person name="Wu L."/>
            <person name="Ma J."/>
        </authorList>
    </citation>
    <scope>NUCLEOTIDE SEQUENCE [LARGE SCALE GENOMIC DNA]</scope>
    <source>
        <strain evidence="5">FCH27</strain>
    </source>
</reference>
<dbReference type="Gene3D" id="3.40.50.300">
    <property type="entry name" value="P-loop containing nucleotide triphosphate hydrolases"/>
    <property type="match status" value="1"/>
</dbReference>
<proteinExistence type="predicted"/>
<keyword evidence="5" id="KW-1185">Reference proteome</keyword>
<gene>
    <name evidence="4" type="ORF">ACFQO6_19730</name>
</gene>
<evidence type="ECO:0000313" key="4">
    <source>
        <dbReference type="EMBL" id="MFC7362509.1"/>
    </source>
</evidence>
<dbReference type="SUPFAM" id="SSF52540">
    <property type="entry name" value="P-loop containing nucleoside triphosphate hydrolases"/>
    <property type="match status" value="1"/>
</dbReference>
<evidence type="ECO:0000256" key="1">
    <source>
        <dbReference type="ARBA" id="ARBA00022679"/>
    </source>
</evidence>
<keyword evidence="2" id="KW-0325">Glycoprotein</keyword>
<dbReference type="InterPro" id="IPR027417">
    <property type="entry name" value="P-loop_NTPase"/>
</dbReference>
<dbReference type="Proteomes" id="UP001596524">
    <property type="component" value="Unassembled WGS sequence"/>
</dbReference>
<evidence type="ECO:0000313" key="5">
    <source>
        <dbReference type="Proteomes" id="UP001596524"/>
    </source>
</evidence>
<protein>
    <submittedName>
        <fullName evidence="4">Sulfotransferase domain-containing protein</fullName>
    </submittedName>
</protein>
<dbReference type="EMBL" id="JBHTCH010000025">
    <property type="protein sequence ID" value="MFC7362509.1"/>
    <property type="molecule type" value="Genomic_DNA"/>
</dbReference>
<sequence>MSGHFLVAGAQRCGTTYLRTLLAEHPGVAMAEPARPEPKVLLDPVRVAKGVEWYRATYFAHARAGQLLGEKSTSYLDVPAAAHAARQLLDDPLVLVQLRDPVARAVSHWSFSTEEGMESRPLNEVLEANLAGPLPWDGTGASVSPYAYLERGRYVEHLRPWLAEHGDRVRIQLLEDLLAVPAALGETYAWLGLDPTYVPATRGAPVNASRAHTASPLEPALRDRLRDYYAETDAELADLLGRDLPWGSHARPPA</sequence>
<dbReference type="Pfam" id="PF00685">
    <property type="entry name" value="Sulfotransfer_1"/>
    <property type="match status" value="1"/>
</dbReference>
<organism evidence="4 5">
    <name type="scientific">Nocardioides astragali</name>
    <dbReference type="NCBI Taxonomy" id="1776736"/>
    <lineage>
        <taxon>Bacteria</taxon>
        <taxon>Bacillati</taxon>
        <taxon>Actinomycetota</taxon>
        <taxon>Actinomycetes</taxon>
        <taxon>Propionibacteriales</taxon>
        <taxon>Nocardioidaceae</taxon>
        <taxon>Nocardioides</taxon>
    </lineage>
</organism>
<evidence type="ECO:0000259" key="3">
    <source>
        <dbReference type="Pfam" id="PF00685"/>
    </source>
</evidence>